<protein>
    <submittedName>
        <fullName evidence="1">Uncharacterized protein</fullName>
    </submittedName>
</protein>
<reference evidence="1" key="1">
    <citation type="journal article" date="2013" name="J. Plant Res.">
        <title>Effect of fungi and light on seed germination of three Opuntia species from semiarid lands of central Mexico.</title>
        <authorList>
            <person name="Delgado-Sanchez P."/>
            <person name="Jimenez-Bremont J.F."/>
            <person name="Guerrero-Gonzalez Mde L."/>
            <person name="Flores J."/>
        </authorList>
    </citation>
    <scope>NUCLEOTIDE SEQUENCE</scope>
    <source>
        <tissue evidence="1">Cladode</tissue>
    </source>
</reference>
<accession>A0A7C9EUA1</accession>
<evidence type="ECO:0000313" key="1">
    <source>
        <dbReference type="EMBL" id="MBA4675283.1"/>
    </source>
</evidence>
<name>A0A7C9EUA1_OPUST</name>
<dbReference type="EMBL" id="GISG01266697">
    <property type="protein sequence ID" value="MBA4675283.1"/>
    <property type="molecule type" value="Transcribed_RNA"/>
</dbReference>
<dbReference type="AlphaFoldDB" id="A0A7C9EUA1"/>
<sequence>MMIDWMIRAPVGANVVTMSTLTDILRKATTVGMMIMPNMESMLMMRTESMQNHRFGLAVTLEVAHILIVEIEKVTTTGQGITTKMSTDTHEIDLMQIGNTKIRTYHLIRVDMMQGMGVGTMITIGMLEITEMRKETIGVLGVIEMIVLHPMKILEDITVIPT</sequence>
<organism evidence="1">
    <name type="scientific">Opuntia streptacantha</name>
    <name type="common">Prickly pear cactus</name>
    <name type="synonym">Opuntia cardona</name>
    <dbReference type="NCBI Taxonomy" id="393608"/>
    <lineage>
        <taxon>Eukaryota</taxon>
        <taxon>Viridiplantae</taxon>
        <taxon>Streptophyta</taxon>
        <taxon>Embryophyta</taxon>
        <taxon>Tracheophyta</taxon>
        <taxon>Spermatophyta</taxon>
        <taxon>Magnoliopsida</taxon>
        <taxon>eudicotyledons</taxon>
        <taxon>Gunneridae</taxon>
        <taxon>Pentapetalae</taxon>
        <taxon>Caryophyllales</taxon>
        <taxon>Cactineae</taxon>
        <taxon>Cactaceae</taxon>
        <taxon>Opuntioideae</taxon>
        <taxon>Opuntia</taxon>
    </lineage>
</organism>
<reference evidence="1" key="2">
    <citation type="submission" date="2020-07" db="EMBL/GenBank/DDBJ databases">
        <authorList>
            <person name="Vera ALvarez R."/>
            <person name="Arias-Moreno D.M."/>
            <person name="Jimenez-Jacinto V."/>
            <person name="Jimenez-Bremont J.F."/>
            <person name="Swaminathan K."/>
            <person name="Moose S.P."/>
            <person name="Guerrero-Gonzalez M.L."/>
            <person name="Marino-Ramirez L."/>
            <person name="Landsman D."/>
            <person name="Rodriguez-Kessler M."/>
            <person name="Delgado-Sanchez P."/>
        </authorList>
    </citation>
    <scope>NUCLEOTIDE SEQUENCE</scope>
    <source>
        <tissue evidence="1">Cladode</tissue>
    </source>
</reference>
<proteinExistence type="predicted"/>